<accession>A0A6J5FBY7</accession>
<name>A0A6J5FBY7_9BURK</name>
<sequence length="71" mass="7620">MATTYSDLSADLQDLFVKIQNMCLLARQQGAQGNPDAASQTAVWIEGFEAGDPDTVSKLAGDLQGYFANNH</sequence>
<dbReference type="EMBL" id="CADIKH010000341">
    <property type="protein sequence ID" value="CAB3775242.1"/>
    <property type="molecule type" value="Genomic_DNA"/>
</dbReference>
<keyword evidence="2" id="KW-1185">Reference proteome</keyword>
<evidence type="ECO:0000313" key="2">
    <source>
        <dbReference type="Proteomes" id="UP000494363"/>
    </source>
</evidence>
<proteinExistence type="predicted"/>
<dbReference type="Proteomes" id="UP000494363">
    <property type="component" value="Unassembled WGS sequence"/>
</dbReference>
<evidence type="ECO:0000313" key="1">
    <source>
        <dbReference type="EMBL" id="CAB3775242.1"/>
    </source>
</evidence>
<gene>
    <name evidence="1" type="ORF">LMG29542_08624</name>
</gene>
<organism evidence="1 2">
    <name type="scientific">Paraburkholderia humisilvae</name>
    <dbReference type="NCBI Taxonomy" id="627669"/>
    <lineage>
        <taxon>Bacteria</taxon>
        <taxon>Pseudomonadati</taxon>
        <taxon>Pseudomonadota</taxon>
        <taxon>Betaproteobacteria</taxon>
        <taxon>Burkholderiales</taxon>
        <taxon>Burkholderiaceae</taxon>
        <taxon>Paraburkholderia</taxon>
    </lineage>
</organism>
<dbReference type="RefSeq" id="WP_175233568.1">
    <property type="nucleotide sequence ID" value="NZ_CADIKH010000341.1"/>
</dbReference>
<dbReference type="AlphaFoldDB" id="A0A6J5FBY7"/>
<reference evidence="1 2" key="1">
    <citation type="submission" date="2020-04" db="EMBL/GenBank/DDBJ databases">
        <authorList>
            <person name="De Canck E."/>
        </authorList>
    </citation>
    <scope>NUCLEOTIDE SEQUENCE [LARGE SCALE GENOMIC DNA]</scope>
    <source>
        <strain evidence="1 2">LMG 29542</strain>
    </source>
</reference>
<protein>
    <submittedName>
        <fullName evidence="1">Uncharacterized protein</fullName>
    </submittedName>
</protein>